<evidence type="ECO:0000313" key="1">
    <source>
        <dbReference type="EMBL" id="SFQ04482.1"/>
    </source>
</evidence>
<dbReference type="SUPFAM" id="SSF48537">
    <property type="entry name" value="Phospholipase C/P1 nuclease"/>
    <property type="match status" value="1"/>
</dbReference>
<dbReference type="OrthoDB" id="267579at2"/>
<sequence>MKKVYLLTPIFWLLILTAAFYPDYYCQTNQFVPFRHLRNQSPEFKNNWGFFAHQRINRLAVFSLPPEMMPFYRQNLPYLTEHSVDPDKRRYAVLNEGARHFIDLETYGDSALHKLPYFWKEAVLKFTEDSLYKHGIVPWHIQTVKYRLTKAMEEKNTLAILKLSAEIGHYIADSNVPLHTTRNYNGQLTNQTGIHAFWESRLPELFSDGYDFFVGKAAYIPFLPERIWENIKQANQCLDSVLVLELELSRKTNPMKKYTLEERQGIMVKTQSRAFSEQYHRLLDHQVERQMRSSVKMIADVWFTCWVDAGQPDLNALAKIKPDSAGIAQDEKERRSWFLRIFDARPED</sequence>
<evidence type="ECO:0000313" key="2">
    <source>
        <dbReference type="Proteomes" id="UP000199306"/>
    </source>
</evidence>
<name>A0A1I5VAP2_9BACT</name>
<dbReference type="AlphaFoldDB" id="A0A1I5VAP2"/>
<organism evidence="1 2">
    <name type="scientific">Pseudarcicella hirudinis</name>
    <dbReference type="NCBI Taxonomy" id="1079859"/>
    <lineage>
        <taxon>Bacteria</taxon>
        <taxon>Pseudomonadati</taxon>
        <taxon>Bacteroidota</taxon>
        <taxon>Cytophagia</taxon>
        <taxon>Cytophagales</taxon>
        <taxon>Flectobacillaceae</taxon>
        <taxon>Pseudarcicella</taxon>
    </lineage>
</organism>
<dbReference type="EMBL" id="FOXH01000009">
    <property type="protein sequence ID" value="SFQ04482.1"/>
    <property type="molecule type" value="Genomic_DNA"/>
</dbReference>
<gene>
    <name evidence="1" type="ORF">SAMN04515674_10911</name>
</gene>
<dbReference type="InterPro" id="IPR008947">
    <property type="entry name" value="PLipase_C/P1_nuclease_dom_sf"/>
</dbReference>
<proteinExistence type="predicted"/>
<dbReference type="Gene3D" id="1.10.575.10">
    <property type="entry name" value="P1 Nuclease"/>
    <property type="match status" value="1"/>
</dbReference>
<protein>
    <recommendedName>
        <fullName evidence="3">S1/P1 Nuclease</fullName>
    </recommendedName>
</protein>
<dbReference type="RefSeq" id="WP_092018050.1">
    <property type="nucleotide sequence ID" value="NZ_FOXH01000009.1"/>
</dbReference>
<dbReference type="STRING" id="1079859.SAMN04515674_10911"/>
<dbReference type="Proteomes" id="UP000199306">
    <property type="component" value="Unassembled WGS sequence"/>
</dbReference>
<keyword evidence="2" id="KW-1185">Reference proteome</keyword>
<dbReference type="GO" id="GO:0016788">
    <property type="term" value="F:hydrolase activity, acting on ester bonds"/>
    <property type="evidence" value="ECO:0007669"/>
    <property type="project" value="InterPro"/>
</dbReference>
<accession>A0A1I5VAP2</accession>
<dbReference type="CDD" id="cd10981">
    <property type="entry name" value="ZnPC_S1P1"/>
    <property type="match status" value="1"/>
</dbReference>
<reference evidence="1 2" key="1">
    <citation type="submission" date="2016-10" db="EMBL/GenBank/DDBJ databases">
        <authorList>
            <person name="de Groot N.N."/>
        </authorList>
    </citation>
    <scope>NUCLEOTIDE SEQUENCE [LARGE SCALE GENOMIC DNA]</scope>
    <source>
        <strain evidence="2">E92,LMG 26720,CCM 7988</strain>
    </source>
</reference>
<evidence type="ECO:0008006" key="3">
    <source>
        <dbReference type="Google" id="ProtNLM"/>
    </source>
</evidence>